<feature type="domain" description="Peptidase S9 prolyl oligopeptidase catalytic" evidence="1">
    <location>
        <begin position="54"/>
        <end position="252"/>
    </location>
</feature>
<dbReference type="Gene3D" id="3.40.50.1820">
    <property type="entry name" value="alpha/beta hydrolase"/>
    <property type="match status" value="1"/>
</dbReference>
<accession>A0A6N9NP01</accession>
<dbReference type="Proteomes" id="UP000470771">
    <property type="component" value="Unassembled WGS sequence"/>
</dbReference>
<dbReference type="GO" id="GO:0008236">
    <property type="term" value="F:serine-type peptidase activity"/>
    <property type="evidence" value="ECO:0007669"/>
    <property type="project" value="InterPro"/>
</dbReference>
<sequence>MSSQNSYLSSNVVINGSRDRSILIDIRKPKKVARGTILFLHGFKGFKDWGTFNLISDYFANMGYTFVKFNFSYNGGTIEHPIDFPDEQAFGENNYSTELNDLSLVIDFLEKENWIEHSLTLIGHSRGGGIAILGAAEDERVNKLVTLAAVSDFSNRMPDYKAIKTWELTGVRYILNGRTKQNLPMFFQFYQDFEKNKNRLDIQRAVRQIEIPFLIIHGELDETVKVDEAMQLKENCSQAKLEIIPNANHTFNGYHPYDINQLPKETEIAVNTILKFLESID</sequence>
<dbReference type="PANTHER" id="PTHR42886:SF29">
    <property type="entry name" value="PUMMELIG, ISOFORM A"/>
    <property type="match status" value="1"/>
</dbReference>
<keyword evidence="3" id="KW-1185">Reference proteome</keyword>
<dbReference type="InterPro" id="IPR001375">
    <property type="entry name" value="Peptidase_S9_cat"/>
</dbReference>
<evidence type="ECO:0000313" key="3">
    <source>
        <dbReference type="Proteomes" id="UP000470771"/>
    </source>
</evidence>
<gene>
    <name evidence="2" type="ORF">GQN54_12800</name>
</gene>
<evidence type="ECO:0000259" key="1">
    <source>
        <dbReference type="Pfam" id="PF00326"/>
    </source>
</evidence>
<proteinExistence type="predicted"/>
<dbReference type="PANTHER" id="PTHR42886">
    <property type="entry name" value="RE40534P-RELATED"/>
    <property type="match status" value="1"/>
</dbReference>
<dbReference type="RefSeq" id="WP_160633951.1">
    <property type="nucleotide sequence ID" value="NZ_WWNE01000012.1"/>
</dbReference>
<evidence type="ECO:0000313" key="2">
    <source>
        <dbReference type="EMBL" id="NBG67000.1"/>
    </source>
</evidence>
<dbReference type="AlphaFoldDB" id="A0A6N9NP01"/>
<reference evidence="2 3" key="1">
    <citation type="submission" date="2019-12" db="EMBL/GenBank/DDBJ databases">
        <authorList>
            <person name="Zhao J."/>
        </authorList>
    </citation>
    <scope>NUCLEOTIDE SEQUENCE [LARGE SCALE GENOMIC DNA]</scope>
    <source>
        <strain evidence="2 3">S-15</strain>
    </source>
</reference>
<protein>
    <submittedName>
        <fullName evidence="2">Prolyl oligopeptidase family serine peptidase</fullName>
    </submittedName>
</protein>
<name>A0A6N9NP01_9FLAO</name>
<dbReference type="SUPFAM" id="SSF53474">
    <property type="entry name" value="alpha/beta-Hydrolases"/>
    <property type="match status" value="1"/>
</dbReference>
<organism evidence="2 3">
    <name type="scientific">Acidiluteibacter ferrifornacis</name>
    <dbReference type="NCBI Taxonomy" id="2692424"/>
    <lineage>
        <taxon>Bacteria</taxon>
        <taxon>Pseudomonadati</taxon>
        <taxon>Bacteroidota</taxon>
        <taxon>Flavobacteriia</taxon>
        <taxon>Flavobacteriales</taxon>
        <taxon>Cryomorphaceae</taxon>
        <taxon>Acidiluteibacter</taxon>
    </lineage>
</organism>
<dbReference type="EMBL" id="WWNE01000012">
    <property type="protein sequence ID" value="NBG67000.1"/>
    <property type="molecule type" value="Genomic_DNA"/>
</dbReference>
<comment type="caution">
    <text evidence="2">The sequence shown here is derived from an EMBL/GenBank/DDBJ whole genome shotgun (WGS) entry which is preliminary data.</text>
</comment>
<dbReference type="InterPro" id="IPR029058">
    <property type="entry name" value="AB_hydrolase_fold"/>
</dbReference>
<dbReference type="GO" id="GO:0006508">
    <property type="term" value="P:proteolysis"/>
    <property type="evidence" value="ECO:0007669"/>
    <property type="project" value="InterPro"/>
</dbReference>
<dbReference type="Pfam" id="PF00326">
    <property type="entry name" value="Peptidase_S9"/>
    <property type="match status" value="1"/>
</dbReference>